<dbReference type="EMBL" id="RBZU01000014">
    <property type="protein sequence ID" value="RKP46668.1"/>
    <property type="molecule type" value="Genomic_DNA"/>
</dbReference>
<dbReference type="Proteomes" id="UP000270342">
    <property type="component" value="Unassembled WGS sequence"/>
</dbReference>
<sequence>MTDLEKLELQVMAQSAAISILVALVTKTPKQVELLSQIGELVKRQALSHTDAHGEARAYLSDYFDSLIRDAVPFSEALINNP</sequence>
<proteinExistence type="predicted"/>
<organism evidence="1 2">
    <name type="scientific">Pararobbsia silviterrae</name>
    <dbReference type="NCBI Taxonomy" id="1792498"/>
    <lineage>
        <taxon>Bacteria</taxon>
        <taxon>Pseudomonadati</taxon>
        <taxon>Pseudomonadota</taxon>
        <taxon>Betaproteobacteria</taxon>
        <taxon>Burkholderiales</taxon>
        <taxon>Burkholderiaceae</taxon>
        <taxon>Pararobbsia</taxon>
    </lineage>
</organism>
<dbReference type="AlphaFoldDB" id="A0A494X7Y9"/>
<gene>
    <name evidence="1" type="ORF">D7S86_24575</name>
</gene>
<comment type="caution">
    <text evidence="1">The sequence shown here is derived from an EMBL/GenBank/DDBJ whole genome shotgun (WGS) entry which is preliminary data.</text>
</comment>
<keyword evidence="2" id="KW-1185">Reference proteome</keyword>
<protein>
    <submittedName>
        <fullName evidence="1">Uncharacterized protein</fullName>
    </submittedName>
</protein>
<evidence type="ECO:0000313" key="2">
    <source>
        <dbReference type="Proteomes" id="UP000270342"/>
    </source>
</evidence>
<reference evidence="1 2" key="1">
    <citation type="submission" date="2018-10" db="EMBL/GenBank/DDBJ databases">
        <title>Robbsia sp. DHC34, isolated from soil.</title>
        <authorList>
            <person name="Gao Z.-H."/>
            <person name="Qiu L.-H."/>
        </authorList>
    </citation>
    <scope>NUCLEOTIDE SEQUENCE [LARGE SCALE GENOMIC DNA]</scope>
    <source>
        <strain evidence="1 2">DHC34</strain>
    </source>
</reference>
<accession>A0A494X7Y9</accession>
<name>A0A494X7Y9_9BURK</name>
<dbReference type="RefSeq" id="WP_147432463.1">
    <property type="nucleotide sequence ID" value="NZ_RBZU01000014.1"/>
</dbReference>
<evidence type="ECO:0000313" key="1">
    <source>
        <dbReference type="EMBL" id="RKP46668.1"/>
    </source>
</evidence>